<name>A0A1G5BA18_9FIRM</name>
<keyword evidence="2" id="KW-1185">Reference proteome</keyword>
<proteinExistence type="predicted"/>
<protein>
    <submittedName>
        <fullName evidence="1">Uncharacterized protein</fullName>
    </submittedName>
</protein>
<organism evidence="1 2">
    <name type="scientific">Butyrivibrio hungatei</name>
    <dbReference type="NCBI Taxonomy" id="185008"/>
    <lineage>
        <taxon>Bacteria</taxon>
        <taxon>Bacillati</taxon>
        <taxon>Bacillota</taxon>
        <taxon>Clostridia</taxon>
        <taxon>Lachnospirales</taxon>
        <taxon>Lachnospiraceae</taxon>
        <taxon>Butyrivibrio</taxon>
    </lineage>
</organism>
<accession>A0A1G5BA18</accession>
<dbReference type="EMBL" id="FMUR01000004">
    <property type="protein sequence ID" value="SCX86998.1"/>
    <property type="molecule type" value="Genomic_DNA"/>
</dbReference>
<dbReference type="Proteomes" id="UP000183047">
    <property type="component" value="Unassembled WGS sequence"/>
</dbReference>
<reference evidence="2" key="1">
    <citation type="submission" date="2016-10" db="EMBL/GenBank/DDBJ databases">
        <authorList>
            <person name="Varghese N."/>
            <person name="Submissions S."/>
        </authorList>
    </citation>
    <scope>NUCLEOTIDE SEQUENCE [LARGE SCALE GENOMIC DNA]</scope>
    <source>
        <strain evidence="2">XBD2006</strain>
    </source>
</reference>
<evidence type="ECO:0000313" key="2">
    <source>
        <dbReference type="Proteomes" id="UP000183047"/>
    </source>
</evidence>
<gene>
    <name evidence="1" type="ORF">SAMN02910451_00610</name>
</gene>
<evidence type="ECO:0000313" key="1">
    <source>
        <dbReference type="EMBL" id="SCX86998.1"/>
    </source>
</evidence>
<sequence>MHKLKELENNLLNYMFEADFMDKNILVKQAEESVITTLYEEGVITIKFSNLQGDIYPHSVRVPIEMRAFQEESAPIVFMLHVINGYLDELEIFSADGSTINVDNISLDKLEYVIDPEVSCDN</sequence>
<dbReference type="OrthoDB" id="2086976at2"/>
<dbReference type="AlphaFoldDB" id="A0A1G5BA18"/>